<sequence>MQWFIDAAKPFAGMDIKVVSETIATHQYESQVLAPAFTAITGIKVTHDVIQEGDVVEKIQTQMQTGQNLYDGWVNDSDLIGTHWRYQQVRNLTDWMAGDGKDVTNPNLDLKDFIGTSFTTAPDKKLYQLPDQQFANLYWFRYDWFNDEKNKADFKAKYGYDLGVPVNWSAYEDIAEFFTGREIDGKKVYGHMDYGKKDPSLGWRFTDAWLSMAGNGDKGIPNGLPVDEWGIKVDENSRPVGSCTARGGDTNGPAAVYSIQKYLDWLKAYAPAEAQGMTFSESGPVPAQGAVAQQIFWYTAFTASMVDAGAKAVLNDDGTPKWRMAPSPHGVYWKDGMKLGYQDVGSWTLMKSTPTDRAKAAWLYAQFVTSKTVDVKKSHVGLTFIRESSIHDKSFTERAPKLGGLIEFYRSPARVQWSPTGTNVPDYPKLAQLWWQAIGDASSGAKTAQEAMDSLCGEQEKVMSRIEKSGVQGDIGPKMAEEHDLAYWNADAVKKGNLAPQLKIENEKEKPITINYDELVKSWQK</sequence>
<dbReference type="SUPFAM" id="SSF53850">
    <property type="entry name" value="Periplasmic binding protein-like II"/>
    <property type="match status" value="1"/>
</dbReference>
<keyword evidence="3" id="KW-1185">Reference proteome</keyword>
<comment type="caution">
    <text evidence="2">The sequence shown here is derived from an EMBL/GenBank/DDBJ whole genome shotgun (WGS) entry which is preliminary data.</text>
</comment>
<dbReference type="Proteomes" id="UP000556329">
    <property type="component" value="Unassembled WGS sequence"/>
</dbReference>
<dbReference type="PANTHER" id="PTHR43649">
    <property type="entry name" value="ARABINOSE-BINDING PROTEIN-RELATED"/>
    <property type="match status" value="1"/>
</dbReference>
<gene>
    <name evidence="2" type="ORF">HNQ71_003772</name>
</gene>
<evidence type="ECO:0000313" key="2">
    <source>
        <dbReference type="EMBL" id="MBB6411098.1"/>
    </source>
</evidence>
<dbReference type="AlphaFoldDB" id="A0A841PEH4"/>
<keyword evidence="1" id="KW-0732">Signal</keyword>
<organism evidence="2 3">
    <name type="scientific">Mesorhizobium sangaii</name>
    <dbReference type="NCBI Taxonomy" id="505389"/>
    <lineage>
        <taxon>Bacteria</taxon>
        <taxon>Pseudomonadati</taxon>
        <taxon>Pseudomonadota</taxon>
        <taxon>Alphaproteobacteria</taxon>
        <taxon>Hyphomicrobiales</taxon>
        <taxon>Phyllobacteriaceae</taxon>
        <taxon>Mesorhizobium</taxon>
    </lineage>
</organism>
<reference evidence="2 3" key="1">
    <citation type="submission" date="2020-08" db="EMBL/GenBank/DDBJ databases">
        <title>Genomic Encyclopedia of Type Strains, Phase IV (KMG-IV): sequencing the most valuable type-strain genomes for metagenomic binning, comparative biology and taxonomic classification.</title>
        <authorList>
            <person name="Goeker M."/>
        </authorList>
    </citation>
    <scope>NUCLEOTIDE SEQUENCE [LARGE SCALE GENOMIC DNA]</scope>
    <source>
        <strain evidence="2 3">DSM 100039</strain>
    </source>
</reference>
<evidence type="ECO:0000313" key="3">
    <source>
        <dbReference type="Proteomes" id="UP000556329"/>
    </source>
</evidence>
<dbReference type="EMBL" id="JACHEF010000003">
    <property type="protein sequence ID" value="MBB6411098.1"/>
    <property type="molecule type" value="Genomic_DNA"/>
</dbReference>
<dbReference type="Gene3D" id="3.40.190.10">
    <property type="entry name" value="Periplasmic binding protein-like II"/>
    <property type="match status" value="2"/>
</dbReference>
<dbReference type="InterPro" id="IPR050490">
    <property type="entry name" value="Bact_solute-bd_prot1"/>
</dbReference>
<proteinExistence type="predicted"/>
<name>A0A841PEH4_9HYPH</name>
<evidence type="ECO:0000256" key="1">
    <source>
        <dbReference type="ARBA" id="ARBA00022729"/>
    </source>
</evidence>
<accession>A0A841PEH4</accession>
<dbReference type="PANTHER" id="PTHR43649:SF33">
    <property type="entry name" value="POLYGALACTURONAN_RHAMNOGALACTURONAN-BINDING PROTEIN YTCQ"/>
    <property type="match status" value="1"/>
</dbReference>
<protein>
    <submittedName>
        <fullName evidence="2">Glycerol transport system substrate-binding protein</fullName>
    </submittedName>
</protein>